<evidence type="ECO:0000256" key="4">
    <source>
        <dbReference type="SAM" id="Phobius"/>
    </source>
</evidence>
<proteinExistence type="predicted"/>
<dbReference type="Proteomes" id="UP000779508">
    <property type="component" value="Unassembled WGS sequence"/>
</dbReference>
<keyword evidence="6" id="KW-1185">Reference proteome</keyword>
<keyword evidence="2 3" id="KW-0802">TPR repeat</keyword>
<reference evidence="5 6" key="1">
    <citation type="submission" date="2021-06" db="EMBL/GenBank/DDBJ databases">
        <authorList>
            <person name="Sun Q."/>
            <person name="Li D."/>
        </authorList>
    </citation>
    <scope>NUCLEOTIDE SEQUENCE [LARGE SCALE GENOMIC DNA]</scope>
    <source>
        <strain evidence="5 6">MSJ-5</strain>
    </source>
</reference>
<keyword evidence="4" id="KW-0472">Membrane</keyword>
<keyword evidence="1" id="KW-0677">Repeat</keyword>
<dbReference type="Pfam" id="PF07719">
    <property type="entry name" value="TPR_2"/>
    <property type="match status" value="1"/>
</dbReference>
<dbReference type="PANTHER" id="PTHR12558">
    <property type="entry name" value="CELL DIVISION CYCLE 16,23,27"/>
    <property type="match status" value="1"/>
</dbReference>
<dbReference type="SMART" id="SM00028">
    <property type="entry name" value="TPR"/>
    <property type="match status" value="4"/>
</dbReference>
<dbReference type="PANTHER" id="PTHR12558:SF13">
    <property type="entry name" value="CELL DIVISION CYCLE PROTEIN 27 HOMOLOG"/>
    <property type="match status" value="1"/>
</dbReference>
<name>A0ABS6G0R4_9FIRM</name>
<organism evidence="5 6">
    <name type="scientific">Alkaliphilus flagellatus</name>
    <dbReference type="NCBI Taxonomy" id="2841507"/>
    <lineage>
        <taxon>Bacteria</taxon>
        <taxon>Bacillati</taxon>
        <taxon>Bacillota</taxon>
        <taxon>Clostridia</taxon>
        <taxon>Peptostreptococcales</taxon>
        <taxon>Natronincolaceae</taxon>
        <taxon>Alkaliphilus</taxon>
    </lineage>
</organism>
<accession>A0ABS6G0R4</accession>
<feature type="repeat" description="TPR" evidence="3">
    <location>
        <begin position="73"/>
        <end position="106"/>
    </location>
</feature>
<dbReference type="InterPro" id="IPR013105">
    <property type="entry name" value="TPR_2"/>
</dbReference>
<protein>
    <submittedName>
        <fullName evidence="5">Tetratricopeptide repeat protein</fullName>
    </submittedName>
</protein>
<comment type="caution">
    <text evidence="5">The sequence shown here is derived from an EMBL/GenBank/DDBJ whole genome shotgun (WGS) entry which is preliminary data.</text>
</comment>
<sequence>MSEEVMEQDYVDDGVCKNCNSPHVEEGYNLALCRECREEFVRRPIPLWVKGFIIILIFTFIAGIMRFPQTLISGIAYERGKKAETAHKYKTAMEEYEKALEQYPDSTLILAKLAVTYYHNNKIEEAINTIDIIGGRDLDEQDLVEEVNEIMDKISRNFYPSEELVNVLDQYDLGTQEFFNELENWVNKNPEDVFAIYYLANVYYDQGRYDESEEYMNKILSIDPTFYDGYLFLSALYRERGEFDRGIEYCNKVLEHNIENPRAYVGLSRIELKRYEDKAALDFAKKAYEISPQEPYFISNLALAYHYNNMEEERNKTMDLLRNQQNQYSNREIKWLEDVISGLIKLR</sequence>
<dbReference type="Pfam" id="PF13432">
    <property type="entry name" value="TPR_16"/>
    <property type="match status" value="1"/>
</dbReference>
<evidence type="ECO:0000256" key="1">
    <source>
        <dbReference type="ARBA" id="ARBA00022737"/>
    </source>
</evidence>
<dbReference type="EMBL" id="JAHLQK010000002">
    <property type="protein sequence ID" value="MBU5676085.1"/>
    <property type="molecule type" value="Genomic_DNA"/>
</dbReference>
<evidence type="ECO:0000313" key="5">
    <source>
        <dbReference type="EMBL" id="MBU5676085.1"/>
    </source>
</evidence>
<keyword evidence="4" id="KW-0812">Transmembrane</keyword>
<dbReference type="InterPro" id="IPR019734">
    <property type="entry name" value="TPR_rpt"/>
</dbReference>
<feature type="transmembrane region" description="Helical" evidence="4">
    <location>
        <begin position="47"/>
        <end position="65"/>
    </location>
</feature>
<keyword evidence="4" id="KW-1133">Transmembrane helix</keyword>
<evidence type="ECO:0000256" key="2">
    <source>
        <dbReference type="ARBA" id="ARBA00022803"/>
    </source>
</evidence>
<evidence type="ECO:0000256" key="3">
    <source>
        <dbReference type="PROSITE-ProRule" id="PRU00339"/>
    </source>
</evidence>
<dbReference type="Pfam" id="PF14559">
    <property type="entry name" value="TPR_19"/>
    <property type="match status" value="1"/>
</dbReference>
<dbReference type="RefSeq" id="WP_216415565.1">
    <property type="nucleotide sequence ID" value="NZ_JAHLQK010000002.1"/>
</dbReference>
<dbReference type="PROSITE" id="PS50005">
    <property type="entry name" value="TPR"/>
    <property type="match status" value="2"/>
</dbReference>
<evidence type="ECO:0000313" key="6">
    <source>
        <dbReference type="Proteomes" id="UP000779508"/>
    </source>
</evidence>
<dbReference type="PROSITE" id="PS50293">
    <property type="entry name" value="TPR_REGION"/>
    <property type="match status" value="1"/>
</dbReference>
<gene>
    <name evidence="5" type="ORF">KQI88_06620</name>
</gene>
<feature type="repeat" description="TPR" evidence="3">
    <location>
        <begin position="193"/>
        <end position="226"/>
    </location>
</feature>